<dbReference type="SMR" id="H9G2Z5"/>
<dbReference type="FunCoup" id="H9G2Z5">
    <property type="interactions" value="423"/>
</dbReference>
<dbReference type="Proteomes" id="UP000001940">
    <property type="component" value="Chromosome IV"/>
</dbReference>
<feature type="region of interest" description="Disordered" evidence="1">
    <location>
        <begin position="1"/>
        <end position="23"/>
    </location>
</feature>
<feature type="domain" description="Apple" evidence="2">
    <location>
        <begin position="80"/>
        <end position="160"/>
    </location>
</feature>
<dbReference type="PANTHER" id="PTHR47327:SF15">
    <property type="entry name" value="APPLE DOMAIN-CONTAINING PROTEIN"/>
    <property type="match status" value="1"/>
</dbReference>
<dbReference type="PROSITE" id="PS50948">
    <property type="entry name" value="PAN"/>
    <property type="match status" value="3"/>
</dbReference>
<dbReference type="EMBL" id="BX284604">
    <property type="protein sequence ID" value="CCG28139.1"/>
    <property type="molecule type" value="Genomic_DNA"/>
</dbReference>
<keyword evidence="4" id="KW-1185">Reference proteome</keyword>
<accession>H9G2Z5</accession>
<dbReference type="eggNOG" id="ENOG502TFXF">
    <property type="taxonomic scope" value="Eukaryota"/>
</dbReference>
<name>H9G2Z5_CAEEL</name>
<evidence type="ECO:0000313" key="3">
    <source>
        <dbReference type="EMBL" id="CCG28139.1"/>
    </source>
</evidence>
<dbReference type="CDD" id="cd01099">
    <property type="entry name" value="PAN_AP_HGF"/>
    <property type="match status" value="2"/>
</dbReference>
<dbReference type="GeneID" id="183068"/>
<dbReference type="OrthoDB" id="5822796at2759"/>
<dbReference type="CTD" id="183068"/>
<gene>
    <name evidence="3 5" type="ORF">C30H6.5</name>
    <name evidence="3" type="ORF">CELE_C30H6.5</name>
</gene>
<dbReference type="PaxDb" id="6239-C30H6.5b"/>
<dbReference type="SMART" id="SM00473">
    <property type="entry name" value="PAN_AP"/>
    <property type="match status" value="3"/>
</dbReference>
<reference evidence="3 4" key="1">
    <citation type="journal article" date="1998" name="Science">
        <title>Genome sequence of the nematode C. elegans: a platform for investigating biology.</title>
        <authorList>
            <consortium name="The C. elegans sequencing consortium"/>
            <person name="Sulson J.E."/>
            <person name="Waterston R."/>
        </authorList>
    </citation>
    <scope>NUCLEOTIDE SEQUENCE [LARGE SCALE GENOMIC DNA]</scope>
    <source>
        <strain evidence="3 4">Bristol N2</strain>
    </source>
</reference>
<sequence length="530" mass="59686">MRGQQSKNERTRKTKKLLAAEGMRSRRSKKLVEEKKNKMQLLVMLMPPLQNQRLLTFIVLLFHVFGGTTALYRSKDVFSCFVLHSNEFLEKSGNVLIENIDDVNECLRKCIQAPMNHKIKCKTVMYNVNTQNCVLSKYARHERTVKKSKGLQIDLYENRCASTENETVRLAVFTEQTRTTSAPVRTSIVGNVIMAPVPNLNGTTTNAPISTTQQAIPTTNELRRVHAVKQYPLDPKNGNVIFSKTVYADQPSPPLPQRFVDRRNRNAKIFLSPRPLVDSTSSVVAAAQQQVQLQSDVGSLTKERRQRSERPVVLENLAVPAGCFIKTPNRILHKFEESRIGGVTLETCMRQCAQSLQNFYCASINYSFGLKICILNGGNLHLNGGDTLVGSREFDYFENTCQPRSTTTTESSIGGSGTKKECYRLYNNSIYNSFDATIVGGLQDLESCESECSWSHIRRREKCLGVNWIPTTRGCMLFHKQIDFNVLQPSFKAQFLANTCTYTTDQSSSRSSSSSSSSSKSDPDYYDPNH</sequence>
<dbReference type="OMA" id="CASINYS"/>
<feature type="region of interest" description="Disordered" evidence="1">
    <location>
        <begin position="504"/>
        <end position="530"/>
    </location>
</feature>
<evidence type="ECO:0000259" key="2">
    <source>
        <dbReference type="PROSITE" id="PS50948"/>
    </source>
</evidence>
<dbReference type="KEGG" id="cel:CELE_C30H6.5"/>
<dbReference type="ExpressionAtlas" id="H9G2Z5">
    <property type="expression patterns" value="baseline and differential"/>
</dbReference>
<evidence type="ECO:0000313" key="5">
    <source>
        <dbReference type="WormBase" id="C30H6.5b"/>
    </source>
</evidence>
<dbReference type="InParanoid" id="H9G2Z5"/>
<dbReference type="SUPFAM" id="SSF57414">
    <property type="entry name" value="Hairpin loop containing domain-like"/>
    <property type="match status" value="2"/>
</dbReference>
<dbReference type="WormBase" id="C30H6.5b">
    <property type="protein sequence ID" value="CE47312"/>
    <property type="gene ID" value="WBGene00007823"/>
</dbReference>
<dbReference type="PANTHER" id="PTHR47327">
    <property type="entry name" value="FI18240P1-RELATED"/>
    <property type="match status" value="1"/>
</dbReference>
<feature type="compositionally biased region" description="Low complexity" evidence="1">
    <location>
        <begin position="507"/>
        <end position="520"/>
    </location>
</feature>
<feature type="domain" description="Apple" evidence="2">
    <location>
        <begin position="422"/>
        <end position="500"/>
    </location>
</feature>
<evidence type="ECO:0000313" key="4">
    <source>
        <dbReference type="Proteomes" id="UP000001940"/>
    </source>
</evidence>
<feature type="compositionally biased region" description="Basic and acidic residues" evidence="1">
    <location>
        <begin position="521"/>
        <end position="530"/>
    </location>
</feature>
<feature type="domain" description="Apple" evidence="2">
    <location>
        <begin position="323"/>
        <end position="401"/>
    </location>
</feature>
<dbReference type="Pfam" id="PF00024">
    <property type="entry name" value="PAN_1"/>
    <property type="match status" value="3"/>
</dbReference>
<dbReference type="AGR" id="WB:WBGene00007823"/>
<protein>
    <submittedName>
        <fullName evidence="3">Apple domain-containing protein</fullName>
    </submittedName>
</protein>
<dbReference type="GO" id="GO:0009653">
    <property type="term" value="P:anatomical structure morphogenesis"/>
    <property type="evidence" value="ECO:0000318"/>
    <property type="project" value="GO_Central"/>
</dbReference>
<evidence type="ECO:0000256" key="1">
    <source>
        <dbReference type="SAM" id="MobiDB-lite"/>
    </source>
</evidence>
<dbReference type="InterPro" id="IPR003609">
    <property type="entry name" value="Pan_app"/>
</dbReference>
<proteinExistence type="predicted"/>
<dbReference type="AlphaFoldDB" id="H9G2Z5"/>
<dbReference type="Gene3D" id="3.50.4.10">
    <property type="entry name" value="Hepatocyte Growth Factor"/>
    <property type="match status" value="2"/>
</dbReference>
<dbReference type="RefSeq" id="NP_001255948.1">
    <property type="nucleotide sequence ID" value="NM_001269019.3"/>
</dbReference>
<organism evidence="3 4">
    <name type="scientific">Caenorhabditis elegans</name>
    <dbReference type="NCBI Taxonomy" id="6239"/>
    <lineage>
        <taxon>Eukaryota</taxon>
        <taxon>Metazoa</taxon>
        <taxon>Ecdysozoa</taxon>
        <taxon>Nematoda</taxon>
        <taxon>Chromadorea</taxon>
        <taxon>Rhabditida</taxon>
        <taxon>Rhabditina</taxon>
        <taxon>Rhabditomorpha</taxon>
        <taxon>Rhabditoidea</taxon>
        <taxon>Rhabditidae</taxon>
        <taxon>Peloderinae</taxon>
        <taxon>Caenorhabditis</taxon>
    </lineage>
</organism>
<dbReference type="PeptideAtlas" id="H9G2Z5"/>
<dbReference type="STRING" id="6239.C30H6.5b.1"/>
<dbReference type="Bgee" id="WBGene00007823">
    <property type="expression patterns" value="Expressed in larva and 3 other cell types or tissues"/>
</dbReference>
<dbReference type="InterPro" id="IPR052774">
    <property type="entry name" value="Celegans_DevNeuronal_Protein"/>
</dbReference>